<dbReference type="EMBL" id="JACWFH010000008">
    <property type="protein sequence ID" value="MBY0096766.1"/>
    <property type="molecule type" value="Genomic_DNA"/>
</dbReference>
<feature type="transmembrane region" description="Helical" evidence="1">
    <location>
        <begin position="56"/>
        <end position="76"/>
    </location>
</feature>
<proteinExistence type="predicted"/>
<keyword evidence="1" id="KW-0812">Transmembrane</keyword>
<keyword evidence="3" id="KW-1185">Reference proteome</keyword>
<evidence type="ECO:0000313" key="3">
    <source>
        <dbReference type="Proteomes" id="UP000769780"/>
    </source>
</evidence>
<protein>
    <recommendedName>
        <fullName evidence="4">DUF4321 domain-containing protein</fullName>
    </recommendedName>
</protein>
<comment type="caution">
    <text evidence="2">The sequence shown here is derived from an EMBL/GenBank/DDBJ whole genome shotgun (WGS) entry which is preliminary data.</text>
</comment>
<keyword evidence="1" id="KW-0472">Membrane</keyword>
<gene>
    <name evidence="2" type="ORF">H0185_08085</name>
</gene>
<reference evidence="2 3" key="1">
    <citation type="submission" date="2020-07" db="EMBL/GenBank/DDBJ databases">
        <title>Fungal Genomes of the International Space Station.</title>
        <authorList>
            <person name="Seuylemezian A."/>
            <person name="Singh N.K."/>
            <person name="Wood J."/>
            <person name="Venkateswaran K."/>
        </authorList>
    </citation>
    <scope>NUCLEOTIDE SEQUENCE [LARGE SCALE GENOMIC DNA]</scope>
    <source>
        <strain evidence="2 3">PL-B2</strain>
    </source>
</reference>
<dbReference type="RefSeq" id="WP_221872884.1">
    <property type="nucleotide sequence ID" value="NZ_JACWFH010000008.1"/>
</dbReference>
<evidence type="ECO:0008006" key="4">
    <source>
        <dbReference type="Google" id="ProtNLM"/>
    </source>
</evidence>
<keyword evidence="1" id="KW-1133">Transmembrane helix</keyword>
<name>A0ABS7K3N5_9BACI</name>
<sequence length="89" mass="9892">MKWFFVALLSLFGFLFLEKGIELWTVMDQVDAKGIAINFLGIEISETVLKDKIPSFAFGFTVAASIPIVVAINLAIKSTIIKEKNRTIV</sequence>
<accession>A0ABS7K3N5</accession>
<dbReference type="Proteomes" id="UP000769780">
    <property type="component" value="Unassembled WGS sequence"/>
</dbReference>
<evidence type="ECO:0000313" key="2">
    <source>
        <dbReference type="EMBL" id="MBY0096766.1"/>
    </source>
</evidence>
<evidence type="ECO:0000256" key="1">
    <source>
        <dbReference type="SAM" id="Phobius"/>
    </source>
</evidence>
<organism evidence="2 3">
    <name type="scientific">Mesobacillus maritimus</name>
    <dbReference type="NCBI Taxonomy" id="1643336"/>
    <lineage>
        <taxon>Bacteria</taxon>
        <taxon>Bacillati</taxon>
        <taxon>Bacillota</taxon>
        <taxon>Bacilli</taxon>
        <taxon>Bacillales</taxon>
        <taxon>Bacillaceae</taxon>
        <taxon>Mesobacillus</taxon>
    </lineage>
</organism>